<gene>
    <name evidence="1" type="ORF">LLUT_LOCUS21133</name>
</gene>
<proteinExistence type="predicted"/>
<dbReference type="EMBL" id="CAXHTB010000014">
    <property type="protein sequence ID" value="CAL0320073.1"/>
    <property type="molecule type" value="Genomic_DNA"/>
</dbReference>
<keyword evidence="2" id="KW-1185">Reference proteome</keyword>
<evidence type="ECO:0000313" key="1">
    <source>
        <dbReference type="EMBL" id="CAL0320073.1"/>
    </source>
</evidence>
<protein>
    <submittedName>
        <fullName evidence="1">Uncharacterized protein</fullName>
    </submittedName>
</protein>
<accession>A0AAV1XEJ9</accession>
<evidence type="ECO:0000313" key="2">
    <source>
        <dbReference type="Proteomes" id="UP001497480"/>
    </source>
</evidence>
<dbReference type="AlphaFoldDB" id="A0AAV1XEJ9"/>
<reference evidence="1 2" key="1">
    <citation type="submission" date="2024-03" db="EMBL/GenBank/DDBJ databases">
        <authorList>
            <person name="Martinez-Hernandez J."/>
        </authorList>
    </citation>
    <scope>NUCLEOTIDE SEQUENCE [LARGE SCALE GENOMIC DNA]</scope>
</reference>
<organism evidence="1 2">
    <name type="scientific">Lupinus luteus</name>
    <name type="common">European yellow lupine</name>
    <dbReference type="NCBI Taxonomy" id="3873"/>
    <lineage>
        <taxon>Eukaryota</taxon>
        <taxon>Viridiplantae</taxon>
        <taxon>Streptophyta</taxon>
        <taxon>Embryophyta</taxon>
        <taxon>Tracheophyta</taxon>
        <taxon>Spermatophyta</taxon>
        <taxon>Magnoliopsida</taxon>
        <taxon>eudicotyledons</taxon>
        <taxon>Gunneridae</taxon>
        <taxon>Pentapetalae</taxon>
        <taxon>rosids</taxon>
        <taxon>fabids</taxon>
        <taxon>Fabales</taxon>
        <taxon>Fabaceae</taxon>
        <taxon>Papilionoideae</taxon>
        <taxon>50 kb inversion clade</taxon>
        <taxon>genistoids sensu lato</taxon>
        <taxon>core genistoids</taxon>
        <taxon>Genisteae</taxon>
        <taxon>Lupinus</taxon>
    </lineage>
</organism>
<dbReference type="Proteomes" id="UP001497480">
    <property type="component" value="Unassembled WGS sequence"/>
</dbReference>
<sequence>MRCYIHLRIESNRCTASRACGNLDQPHINAAAVKEVAATGKLPAPLAVTEAIEADNATGFRCEFGSPGEAEAWKVVEVLVEFIYKL</sequence>
<comment type="caution">
    <text evidence="1">The sequence shown here is derived from an EMBL/GenBank/DDBJ whole genome shotgun (WGS) entry which is preliminary data.</text>
</comment>
<name>A0AAV1XEJ9_LUPLU</name>